<evidence type="ECO:0000313" key="1">
    <source>
        <dbReference type="EMBL" id="THD18387.1"/>
    </source>
</evidence>
<reference evidence="1" key="1">
    <citation type="submission" date="2019-03" db="EMBL/GenBank/DDBJ databases">
        <title>Improved annotation for the trematode Fasciola hepatica.</title>
        <authorList>
            <person name="Choi Y.-J."/>
            <person name="Martin J."/>
            <person name="Mitreva M."/>
        </authorList>
    </citation>
    <scope>NUCLEOTIDE SEQUENCE [LARGE SCALE GENOMIC DNA]</scope>
</reference>
<comment type="caution">
    <text evidence="1">The sequence shown here is derived from an EMBL/GenBank/DDBJ whole genome shotgun (WGS) entry which is preliminary data.</text>
</comment>
<organism evidence="1 2">
    <name type="scientific">Fasciola hepatica</name>
    <name type="common">Liver fluke</name>
    <dbReference type="NCBI Taxonomy" id="6192"/>
    <lineage>
        <taxon>Eukaryota</taxon>
        <taxon>Metazoa</taxon>
        <taxon>Spiralia</taxon>
        <taxon>Lophotrochozoa</taxon>
        <taxon>Platyhelminthes</taxon>
        <taxon>Trematoda</taxon>
        <taxon>Digenea</taxon>
        <taxon>Plagiorchiida</taxon>
        <taxon>Echinostomata</taxon>
        <taxon>Echinostomatoidea</taxon>
        <taxon>Fasciolidae</taxon>
        <taxon>Fasciola</taxon>
    </lineage>
</organism>
<accession>A0A4E0R9X0</accession>
<dbReference type="AlphaFoldDB" id="A0A4E0R9X0"/>
<proteinExistence type="predicted"/>
<protein>
    <submittedName>
        <fullName evidence="1">Uncharacterized protein</fullName>
    </submittedName>
</protein>
<name>A0A4E0R9X0_FASHE</name>
<dbReference type="Proteomes" id="UP000230066">
    <property type="component" value="Unassembled WGS sequence"/>
</dbReference>
<evidence type="ECO:0000313" key="2">
    <source>
        <dbReference type="Proteomes" id="UP000230066"/>
    </source>
</evidence>
<gene>
    <name evidence="1" type="ORF">D915_011171</name>
</gene>
<sequence>MTRPKWQFFSTGNRMTVKLVVKSQLSEVSVVAVAWSREYLAFYKMVPKMKTSFIRGFQTLHPHFHISMIANVF</sequence>
<keyword evidence="2" id="KW-1185">Reference proteome</keyword>
<dbReference type="EMBL" id="JXXN02013232">
    <property type="protein sequence ID" value="THD18387.1"/>
    <property type="molecule type" value="Genomic_DNA"/>
</dbReference>